<keyword evidence="4 6" id="KW-0505">Motor protein</keyword>
<dbReference type="PANTHER" id="PTHR13140">
    <property type="entry name" value="MYOSIN"/>
    <property type="match status" value="1"/>
</dbReference>
<protein>
    <submittedName>
        <fullName evidence="9">Putative myosin heavy chain</fullName>
    </submittedName>
</protein>
<reference evidence="9" key="1">
    <citation type="journal article" date="2012" name="Proc. Natl. Acad. Sci. U.S.A.">
        <title>Antigenic diversity is generated by distinct evolutionary mechanisms in African trypanosome species.</title>
        <authorList>
            <person name="Jackson A.P."/>
            <person name="Berry A."/>
            <person name="Aslett M."/>
            <person name="Allison H.C."/>
            <person name="Burton P."/>
            <person name="Vavrova-Anderson J."/>
            <person name="Brown R."/>
            <person name="Browne H."/>
            <person name="Corton N."/>
            <person name="Hauser H."/>
            <person name="Gamble J."/>
            <person name="Gilderthorp R."/>
            <person name="Marcello L."/>
            <person name="McQuillan J."/>
            <person name="Otto T.D."/>
            <person name="Quail M.A."/>
            <person name="Sanders M.J."/>
            <person name="van Tonder A."/>
            <person name="Ginger M.L."/>
            <person name="Field M.C."/>
            <person name="Barry J.D."/>
            <person name="Hertz-Fowler C."/>
            <person name="Berriman M."/>
        </authorList>
    </citation>
    <scope>NUCLEOTIDE SEQUENCE</scope>
    <source>
        <strain evidence="9">Y486</strain>
    </source>
</reference>
<dbReference type="InterPro" id="IPR027417">
    <property type="entry name" value="P-loop_NTPase"/>
</dbReference>
<dbReference type="Gene3D" id="1.10.8.10">
    <property type="entry name" value="DNA helicase RuvA subunit, C-terminal domain"/>
    <property type="match status" value="2"/>
</dbReference>
<name>G0U9F2_TRYVY</name>
<dbReference type="InterPro" id="IPR036961">
    <property type="entry name" value="Kinesin_motor_dom_sf"/>
</dbReference>
<sequence length="1062" mass="120173">MSQGAERVLVGQQVYYLHHQRGWQRGVVASASTGGNSVQVRDAHAGGLVSISLACVHGYIESAFDSEDPNLFNISDLHVATVLHCLKERFEKLHQQYSLLGEMLLSVNPFRPMPFNSDENCEKYLSSAELPPLPPHIWHAAHRAHSHLLLGDLGNQSILVSGESGSGKTESTKMLVAYLGKKSCVRSSSDSEQRVARQIAENLKWSNPVLESFGNARTVRNDNSSRFGKYIKLYFDSTTGVMVGGETVTYLLERSRIVSQSGGERGYHIFYEMLAGLSKEEKAELGGLKKAQDYRCLNGGNTFVRRGVDGKTLNDADEFKFVRKALEHVGFTKSTQKSIFRVLASILHLLEIRFESDQNDKSYIVDEGPFYTSCRLLQVDPERLRDCFLVKSRSNIVTIFTNRTEAEGLCGAFCKAMYAGLFDRLLEVVNKSVIPPGDVNSYKYIGLLDIFGFEKFTHNSFEQLCINYANESLQNHYNKYTFINDEEECRSEGIDIPKVVFPDNSDCMNVFDQRKVGVFAMLDNECRFKAGSSEHFTQNLWHQWGNRGNVFLMPKSTVPNTFGIAHYAAKVYYNTEEWLEKNTDGFKRETYECVADSTDTFVRSLLSAEMISDQRKNTVVLSFQEQLVSLRTELELTETQFVRCIKPNSIANANLFDNAIVGSQLESAGVLQTIELKRGGYPVRRLVEGFCRHFYLIMPHSATTLFKRADYSGAACKLLEVYQRLYEWSKPNYAIGRRKVFLRAEVWASLERLCLRRRSWCLHRCGYTLRRWIFSHREERRKAEEQRKEEIRRAFAEREKIMSEVATKGLSEAQLEWIEELSLLFPLVDASLLVDIVIDVPKRSDSLRVLAEMEGQRLDNNSSLTFMRVVGESGLHSSSVQELLRCGINTVEKLNVCDQTVLRRCGLTEVEVATLIRRLLCEESTRTRLKDLEGTIGTAKFSAVFAAAKRRGVLQADHTTKLQKLVEMGFPEDEAVLALTHYSGDVEKAALRLVRGDVGKYLKRKPDAGEKGRWTSLDVEVQQLVKLGTTRENAKRALFCTKGNVNAATRLIFSTPVKGSAQ</sequence>
<evidence type="ECO:0000259" key="7">
    <source>
        <dbReference type="PROSITE" id="PS50030"/>
    </source>
</evidence>
<dbReference type="GO" id="GO:0016459">
    <property type="term" value="C:myosin complex"/>
    <property type="evidence" value="ECO:0007669"/>
    <property type="project" value="UniProtKB-KW"/>
</dbReference>
<dbReference type="Gene3D" id="1.20.5.4820">
    <property type="match status" value="1"/>
</dbReference>
<dbReference type="GO" id="GO:0016020">
    <property type="term" value="C:membrane"/>
    <property type="evidence" value="ECO:0007669"/>
    <property type="project" value="TreeGrafter"/>
</dbReference>
<keyword evidence="5 6" id="KW-0009">Actin-binding</keyword>
<evidence type="ECO:0000256" key="5">
    <source>
        <dbReference type="ARBA" id="ARBA00023203"/>
    </source>
</evidence>
<feature type="domain" description="Myosin motor" evidence="8">
    <location>
        <begin position="66"/>
        <end position="755"/>
    </location>
</feature>
<evidence type="ECO:0000256" key="6">
    <source>
        <dbReference type="PROSITE-ProRule" id="PRU00782"/>
    </source>
</evidence>
<dbReference type="EMBL" id="HE573027">
    <property type="protein sequence ID" value="CCC54238.1"/>
    <property type="molecule type" value="Genomic_DNA"/>
</dbReference>
<dbReference type="Pfam" id="PF00063">
    <property type="entry name" value="Myosin_head"/>
    <property type="match status" value="1"/>
</dbReference>
<dbReference type="GO" id="GO:0005524">
    <property type="term" value="F:ATP binding"/>
    <property type="evidence" value="ECO:0007669"/>
    <property type="project" value="UniProtKB-UniRule"/>
</dbReference>
<evidence type="ECO:0000256" key="1">
    <source>
        <dbReference type="ARBA" id="ARBA00022741"/>
    </source>
</evidence>
<dbReference type="InterPro" id="IPR009060">
    <property type="entry name" value="UBA-like_sf"/>
</dbReference>
<keyword evidence="1 6" id="KW-0547">Nucleotide-binding</keyword>
<dbReference type="Gene3D" id="1.10.10.820">
    <property type="match status" value="1"/>
</dbReference>
<dbReference type="GO" id="GO:0005737">
    <property type="term" value="C:cytoplasm"/>
    <property type="evidence" value="ECO:0007669"/>
    <property type="project" value="TreeGrafter"/>
</dbReference>
<dbReference type="Gene3D" id="1.20.58.530">
    <property type="match status" value="1"/>
</dbReference>
<dbReference type="GO" id="GO:0051015">
    <property type="term" value="F:actin filament binding"/>
    <property type="evidence" value="ECO:0007669"/>
    <property type="project" value="TreeGrafter"/>
</dbReference>
<gene>
    <name evidence="9" type="ORF">TVY486_1117220</name>
</gene>
<evidence type="ECO:0000259" key="8">
    <source>
        <dbReference type="PROSITE" id="PS51456"/>
    </source>
</evidence>
<comment type="similarity">
    <text evidence="6">Belongs to the TRAFAC class myosin-kinesin ATPase superfamily. Myosin family.</text>
</comment>
<feature type="binding site" evidence="6">
    <location>
        <begin position="162"/>
        <end position="169"/>
    </location>
    <ligand>
        <name>ATP</name>
        <dbReference type="ChEBI" id="CHEBI:30616"/>
    </ligand>
</feature>
<dbReference type="SMART" id="SM00242">
    <property type="entry name" value="MYSc"/>
    <property type="match status" value="1"/>
</dbReference>
<dbReference type="VEuPathDB" id="TriTrypDB:TvY486_1117220"/>
<evidence type="ECO:0000313" key="9">
    <source>
        <dbReference type="EMBL" id="CCC54238.1"/>
    </source>
</evidence>
<dbReference type="PROSITE" id="PS50030">
    <property type="entry name" value="UBA"/>
    <property type="match status" value="2"/>
</dbReference>
<dbReference type="InterPro" id="IPR015940">
    <property type="entry name" value="UBA"/>
</dbReference>
<proteinExistence type="inferred from homology"/>
<dbReference type="GO" id="GO:0000146">
    <property type="term" value="F:microfilament motor activity"/>
    <property type="evidence" value="ECO:0007669"/>
    <property type="project" value="TreeGrafter"/>
</dbReference>
<dbReference type="Pfam" id="PF00627">
    <property type="entry name" value="UBA"/>
    <property type="match status" value="1"/>
</dbReference>
<dbReference type="InterPro" id="IPR001609">
    <property type="entry name" value="Myosin_head_motor_dom-like"/>
</dbReference>
<dbReference type="PROSITE" id="PS51456">
    <property type="entry name" value="MYOSIN_MOTOR"/>
    <property type="match status" value="1"/>
</dbReference>
<feature type="region of interest" description="Actin-binding" evidence="6">
    <location>
        <begin position="627"/>
        <end position="649"/>
    </location>
</feature>
<dbReference type="AlphaFoldDB" id="G0U9F2"/>
<keyword evidence="2 6" id="KW-0067">ATP-binding</keyword>
<dbReference type="Gene3D" id="3.40.850.10">
    <property type="entry name" value="Kinesin motor domain"/>
    <property type="match status" value="1"/>
</dbReference>
<feature type="domain" description="UBA" evidence="7">
    <location>
        <begin position="955"/>
        <end position="996"/>
    </location>
</feature>
<dbReference type="OMA" id="KERRMQM"/>
<dbReference type="SUPFAM" id="SSF52540">
    <property type="entry name" value="P-loop containing nucleoside triphosphate hydrolases"/>
    <property type="match status" value="1"/>
</dbReference>
<dbReference type="GO" id="GO:0007015">
    <property type="term" value="P:actin filament organization"/>
    <property type="evidence" value="ECO:0007669"/>
    <property type="project" value="TreeGrafter"/>
</dbReference>
<evidence type="ECO:0000256" key="2">
    <source>
        <dbReference type="ARBA" id="ARBA00022840"/>
    </source>
</evidence>
<dbReference type="PRINTS" id="PR00193">
    <property type="entry name" value="MYOSINHEAVY"/>
</dbReference>
<dbReference type="SMART" id="SM00165">
    <property type="entry name" value="UBA"/>
    <property type="match status" value="2"/>
</dbReference>
<organism evidence="9">
    <name type="scientific">Trypanosoma vivax (strain Y486)</name>
    <dbReference type="NCBI Taxonomy" id="1055687"/>
    <lineage>
        <taxon>Eukaryota</taxon>
        <taxon>Discoba</taxon>
        <taxon>Euglenozoa</taxon>
        <taxon>Kinetoplastea</taxon>
        <taxon>Metakinetoplastina</taxon>
        <taxon>Trypanosomatida</taxon>
        <taxon>Trypanosomatidae</taxon>
        <taxon>Trypanosoma</taxon>
        <taxon>Duttonella</taxon>
    </lineage>
</organism>
<evidence type="ECO:0000256" key="4">
    <source>
        <dbReference type="ARBA" id="ARBA00023175"/>
    </source>
</evidence>
<feature type="domain" description="UBA" evidence="7">
    <location>
        <begin position="1016"/>
        <end position="1055"/>
    </location>
</feature>
<accession>G0U9F2</accession>
<evidence type="ECO:0000256" key="3">
    <source>
        <dbReference type="ARBA" id="ARBA00023123"/>
    </source>
</evidence>
<dbReference type="SUPFAM" id="SSF46934">
    <property type="entry name" value="UBA-like"/>
    <property type="match status" value="2"/>
</dbReference>
<dbReference type="PANTHER" id="PTHR13140:SF706">
    <property type="entry name" value="DILUTE CLASS UNCONVENTIONAL MYOSIN, ISOFORM C"/>
    <property type="match status" value="1"/>
</dbReference>
<dbReference type="Gene3D" id="1.20.120.720">
    <property type="entry name" value="Myosin VI head, motor domain, U50 subdomain"/>
    <property type="match status" value="1"/>
</dbReference>
<keyword evidence="3 6" id="KW-0518">Myosin</keyword>